<dbReference type="VEuPathDB" id="AmoebaDB:DICPUDRAFT_76634"/>
<evidence type="ECO:0000313" key="2">
    <source>
        <dbReference type="EMBL" id="EGC37779.1"/>
    </source>
</evidence>
<feature type="transmembrane region" description="Helical" evidence="1">
    <location>
        <begin position="154"/>
        <end position="173"/>
    </location>
</feature>
<organism evidence="2 3">
    <name type="scientific">Dictyostelium purpureum</name>
    <name type="common">Slime mold</name>
    <dbReference type="NCBI Taxonomy" id="5786"/>
    <lineage>
        <taxon>Eukaryota</taxon>
        <taxon>Amoebozoa</taxon>
        <taxon>Evosea</taxon>
        <taxon>Eumycetozoa</taxon>
        <taxon>Dictyostelia</taxon>
        <taxon>Dictyosteliales</taxon>
        <taxon>Dictyosteliaceae</taxon>
        <taxon>Dictyostelium</taxon>
    </lineage>
</organism>
<dbReference type="InParanoid" id="F0ZE83"/>
<keyword evidence="1" id="KW-0812">Transmembrane</keyword>
<keyword evidence="1" id="KW-0472">Membrane</keyword>
<dbReference type="KEGG" id="dpp:DICPUDRAFT_76634"/>
<name>F0ZE83_DICPU</name>
<dbReference type="GeneID" id="10499189"/>
<dbReference type="RefSeq" id="XP_003285718.1">
    <property type="nucleotide sequence ID" value="XM_003285670.1"/>
</dbReference>
<dbReference type="EMBL" id="GL870991">
    <property type="protein sequence ID" value="EGC37779.1"/>
    <property type="molecule type" value="Genomic_DNA"/>
</dbReference>
<proteinExistence type="predicted"/>
<sequence>MNNFIIFSSSSLVFILISFFLSLIIAYFSIKNRIKNQKHHNNNINQTKNNYKNKNKNNALDNNYSSNFSNIRTIENFISSLQNVISGLEINFIQKEEMISIFNRFEKEIKYNISNSKIDGFQDIIDCIFIDSLVLLEKLRAKQKLRHSKIQSNISYIIVSLFFFISGTCRSIYISRFLCILFNDKSEKANLCKEHLIEILPSLRIHELVPTLKFFNFCHREIISNGNPVNVNPSSVSSNFKSLTSVMYNNHRGLYGNENVAIVDSIVCESIELSSSICLEGAFKFYSDLYLSLPLSYQGCQLTFNNQIVFRCLMIIAKHEKYMGSINSFINQFCRGR</sequence>
<keyword evidence="3" id="KW-1185">Reference proteome</keyword>
<evidence type="ECO:0000256" key="1">
    <source>
        <dbReference type="SAM" id="Phobius"/>
    </source>
</evidence>
<feature type="transmembrane region" description="Helical" evidence="1">
    <location>
        <begin position="6"/>
        <end position="30"/>
    </location>
</feature>
<evidence type="ECO:0000313" key="3">
    <source>
        <dbReference type="Proteomes" id="UP000001064"/>
    </source>
</evidence>
<keyword evidence="1" id="KW-1133">Transmembrane helix</keyword>
<accession>F0ZE83</accession>
<dbReference type="Proteomes" id="UP000001064">
    <property type="component" value="Unassembled WGS sequence"/>
</dbReference>
<protein>
    <submittedName>
        <fullName evidence="2">Uncharacterized protein</fullName>
    </submittedName>
</protein>
<gene>
    <name evidence="2" type="ORF">DICPUDRAFT_76634</name>
</gene>
<dbReference type="AlphaFoldDB" id="F0ZE83"/>
<reference evidence="3" key="1">
    <citation type="journal article" date="2011" name="Genome Biol.">
        <title>Comparative genomics of the social amoebae Dictyostelium discoideum and Dictyostelium purpureum.</title>
        <authorList>
            <consortium name="US DOE Joint Genome Institute (JGI-PGF)"/>
            <person name="Sucgang R."/>
            <person name="Kuo A."/>
            <person name="Tian X."/>
            <person name="Salerno W."/>
            <person name="Parikh A."/>
            <person name="Feasley C.L."/>
            <person name="Dalin E."/>
            <person name="Tu H."/>
            <person name="Huang E."/>
            <person name="Barry K."/>
            <person name="Lindquist E."/>
            <person name="Shapiro H."/>
            <person name="Bruce D."/>
            <person name="Schmutz J."/>
            <person name="Salamov A."/>
            <person name="Fey P."/>
            <person name="Gaudet P."/>
            <person name="Anjard C."/>
            <person name="Babu M.M."/>
            <person name="Basu S."/>
            <person name="Bushmanova Y."/>
            <person name="van der Wel H."/>
            <person name="Katoh-Kurasawa M."/>
            <person name="Dinh C."/>
            <person name="Coutinho P.M."/>
            <person name="Saito T."/>
            <person name="Elias M."/>
            <person name="Schaap P."/>
            <person name="Kay R.R."/>
            <person name="Henrissat B."/>
            <person name="Eichinger L."/>
            <person name="Rivero F."/>
            <person name="Putnam N.H."/>
            <person name="West C.M."/>
            <person name="Loomis W.F."/>
            <person name="Chisholm R.L."/>
            <person name="Shaulsky G."/>
            <person name="Strassmann J.E."/>
            <person name="Queller D.C."/>
            <person name="Kuspa A."/>
            <person name="Grigoriev I.V."/>
        </authorList>
    </citation>
    <scope>NUCLEOTIDE SEQUENCE [LARGE SCALE GENOMIC DNA]</scope>
    <source>
        <strain evidence="3">QSDP1</strain>
    </source>
</reference>